<evidence type="ECO:0000259" key="1">
    <source>
        <dbReference type="Pfam" id="PF07472"/>
    </source>
</evidence>
<evidence type="ECO:0000313" key="2">
    <source>
        <dbReference type="EMBL" id="AXT45942.1"/>
    </source>
</evidence>
<sequence length="114" mass="12049">MAQQGVFTLPPRINFGVTALTNAAYQQNITVYVDNEPRATFSGSGVDDRNLGTRVINSGSGAVRIAVTVNGKQSDLVSSQVVLANRLNLALVGAEDGADQDYNDSIVVLNWPLG</sequence>
<dbReference type="Pfam" id="PF07472">
    <property type="entry name" value="PA-IIL"/>
    <property type="match status" value="1"/>
</dbReference>
<dbReference type="KEGG" id="crz:D1345_07000"/>
<evidence type="ECO:0000313" key="3">
    <source>
        <dbReference type="Proteomes" id="UP000259465"/>
    </source>
</evidence>
<dbReference type="InterPro" id="IPR010907">
    <property type="entry name" value="Ca-mediated_lectin"/>
</dbReference>
<dbReference type="GeneID" id="58559265"/>
<protein>
    <submittedName>
        <fullName evidence="2">Fucose-binding lectin</fullName>
    </submittedName>
</protein>
<reference evidence="2 3" key="1">
    <citation type="submission" date="2018-08" db="EMBL/GenBank/DDBJ databases">
        <title>Complete genome sequence of JP2-74.</title>
        <authorList>
            <person name="Wu L."/>
        </authorList>
    </citation>
    <scope>NUCLEOTIDE SEQUENCE [LARGE SCALE GENOMIC DNA]</scope>
    <source>
        <strain evidence="2 3">JP2-74</strain>
    </source>
</reference>
<name>A0AAD0W824_9NEIS</name>
<feature type="domain" description="Calcium-mediated lectin" evidence="1">
    <location>
        <begin position="7"/>
        <end position="113"/>
    </location>
</feature>
<dbReference type="RefSeq" id="WP_019102018.1">
    <property type="nucleotide sequence ID" value="NZ_CP031968.1"/>
</dbReference>
<dbReference type="EMBL" id="CP031968">
    <property type="protein sequence ID" value="AXT45942.1"/>
    <property type="molecule type" value="Genomic_DNA"/>
</dbReference>
<dbReference type="SUPFAM" id="SSF82026">
    <property type="entry name" value="Calcium-mediated lectin"/>
    <property type="match status" value="1"/>
</dbReference>
<organism evidence="2 3">
    <name type="scientific">Chromobacterium rhizoryzae</name>
    <dbReference type="NCBI Taxonomy" id="1778675"/>
    <lineage>
        <taxon>Bacteria</taxon>
        <taxon>Pseudomonadati</taxon>
        <taxon>Pseudomonadota</taxon>
        <taxon>Betaproteobacteria</taxon>
        <taxon>Neisseriales</taxon>
        <taxon>Chromobacteriaceae</taxon>
        <taxon>Chromobacterium</taxon>
    </lineage>
</organism>
<dbReference type="Gene3D" id="2.60.120.400">
    <property type="entry name" value="Calcium-mediated lectin"/>
    <property type="match status" value="1"/>
</dbReference>
<gene>
    <name evidence="2" type="ORF">D1345_07000</name>
</gene>
<proteinExistence type="predicted"/>
<dbReference type="AlphaFoldDB" id="A0AAD0W824"/>
<keyword evidence="3" id="KW-1185">Reference proteome</keyword>
<dbReference type="Proteomes" id="UP000259465">
    <property type="component" value="Chromosome"/>
</dbReference>
<dbReference type="InterPro" id="IPR036684">
    <property type="entry name" value="Ca_lectin_sf"/>
</dbReference>
<accession>A0AAD0W824</accession>